<protein>
    <submittedName>
        <fullName evidence="2">Putative sterol carrier protein</fullName>
    </submittedName>
</protein>
<proteinExistence type="predicted"/>
<dbReference type="AlphaFoldDB" id="A0A7W7C7U6"/>
<dbReference type="InterPro" id="IPR003033">
    <property type="entry name" value="SCP2_sterol-bd_dom"/>
</dbReference>
<feature type="domain" description="SCP2" evidence="1">
    <location>
        <begin position="89"/>
        <end position="177"/>
    </location>
</feature>
<accession>A0A7W7C7U6</accession>
<evidence type="ECO:0000313" key="3">
    <source>
        <dbReference type="Proteomes" id="UP000533598"/>
    </source>
</evidence>
<dbReference type="RefSeq" id="WP_185000923.1">
    <property type="nucleotide sequence ID" value="NZ_BAAAUI010000018.1"/>
</dbReference>
<dbReference type="Gene3D" id="3.30.1050.10">
    <property type="entry name" value="SCP2 sterol-binding domain"/>
    <property type="match status" value="1"/>
</dbReference>
<dbReference type="InterPro" id="IPR036527">
    <property type="entry name" value="SCP2_sterol-bd_dom_sf"/>
</dbReference>
<dbReference type="EMBL" id="JACHMH010000001">
    <property type="protein sequence ID" value="MBB4674853.1"/>
    <property type="molecule type" value="Genomic_DNA"/>
</dbReference>
<sequence>MTNSDPIAALAEVDPKKISKEEFVSLLSAASEVASNGGTVDLSSMDPQTFARLISRASKDQIEAVMARPELRVRVLDEVFRRMEAHFKAEKAGTAKAIVHWRIQAGEDFERYETVIADGACSVNKDNQAEPRVTVTLSPAEFLKLASGNGSAPVMFMTGKIKVKGDLGFAAGLSNLFSIPKA</sequence>
<keyword evidence="3" id="KW-1185">Reference proteome</keyword>
<name>A0A7W7C7U6_9PSEU</name>
<reference evidence="2 3" key="1">
    <citation type="submission" date="2020-08" db="EMBL/GenBank/DDBJ databases">
        <title>Sequencing the genomes of 1000 actinobacteria strains.</title>
        <authorList>
            <person name="Klenk H.-P."/>
        </authorList>
    </citation>
    <scope>NUCLEOTIDE SEQUENCE [LARGE SCALE GENOMIC DNA]</scope>
    <source>
        <strain evidence="2 3">DSM 44230</strain>
    </source>
</reference>
<dbReference type="Pfam" id="PF02036">
    <property type="entry name" value="SCP2"/>
    <property type="match status" value="1"/>
</dbReference>
<dbReference type="Proteomes" id="UP000533598">
    <property type="component" value="Unassembled WGS sequence"/>
</dbReference>
<comment type="caution">
    <text evidence="2">The sequence shown here is derived from an EMBL/GenBank/DDBJ whole genome shotgun (WGS) entry which is preliminary data.</text>
</comment>
<evidence type="ECO:0000259" key="1">
    <source>
        <dbReference type="Pfam" id="PF02036"/>
    </source>
</evidence>
<gene>
    <name evidence="2" type="ORF">HNR67_000971</name>
</gene>
<dbReference type="SUPFAM" id="SSF55718">
    <property type="entry name" value="SCP-like"/>
    <property type="match status" value="1"/>
</dbReference>
<evidence type="ECO:0000313" key="2">
    <source>
        <dbReference type="EMBL" id="MBB4674853.1"/>
    </source>
</evidence>
<organism evidence="2 3">
    <name type="scientific">Crossiella cryophila</name>
    <dbReference type="NCBI Taxonomy" id="43355"/>
    <lineage>
        <taxon>Bacteria</taxon>
        <taxon>Bacillati</taxon>
        <taxon>Actinomycetota</taxon>
        <taxon>Actinomycetes</taxon>
        <taxon>Pseudonocardiales</taxon>
        <taxon>Pseudonocardiaceae</taxon>
        <taxon>Crossiella</taxon>
    </lineage>
</organism>